<feature type="domain" description="PAP-associated" evidence="8">
    <location>
        <begin position="345"/>
        <end position="408"/>
    </location>
</feature>
<accession>B3FB38</accession>
<dbReference type="FunFam" id="3.30.460.50:FF:000003">
    <property type="entry name" value="RNA polymerase I"/>
    <property type="match status" value="1"/>
</dbReference>
<sequence>MRKFSAFRSGNTGVKRCITLPWKSSLPPKSDSQWEGLGKSVVRMALASDTGRSAFDECSTARQQLETLVQSTGYDASVFAFGGIVVMGLLEVGGDADFVGVADVEPGVAEAGEIVSRLSREMRRLGLKSSALPKARVPVIKVDRVSKSLPGTPLHHLSTCGIFQFTRQMNNNECISFKSRMEENFGAVNTEWSNNQQFSTVEFSSSSALVAALTEVKRHEGVDIPLRLPVDPRNGPELYRLSFDFCFSSVGLRNSYLLSDVLSKYVFSRHLLLLIKRWGRSSGVINSIDGLLASYALTVMCAHFLIKVGVIPKVSTLRSADEPQLLPPFPDYRPLHDGEDCDLAELGFLTAAFFEYYGAVFDYGKNVVCTTNINLLKKTMRWEKSPGTESGRPPFFEFAIKDPYGLDNIGRNLDSEATEYVRSAHSAALATLLQERGDPDFTVNIITKSPPRPARRSRTLASRGIASATYSSDQLEARHLLKKVAFHERRKSMERFGARAARHTEKQRVVSNVAKDVLGWIKCDNHQ</sequence>
<evidence type="ECO:0000256" key="7">
    <source>
        <dbReference type="ARBA" id="ARBA00049105"/>
    </source>
</evidence>
<comment type="catalytic activity">
    <reaction evidence="7">
        <text>RNA(n) + UTP = RNA(n)-3'-uridine ribonucleotide + diphosphate</text>
        <dbReference type="Rhea" id="RHEA:14785"/>
        <dbReference type="Rhea" id="RHEA-COMP:14527"/>
        <dbReference type="Rhea" id="RHEA-COMP:17348"/>
        <dbReference type="ChEBI" id="CHEBI:33019"/>
        <dbReference type="ChEBI" id="CHEBI:46398"/>
        <dbReference type="ChEBI" id="CHEBI:140395"/>
        <dbReference type="ChEBI" id="CHEBI:173116"/>
        <dbReference type="EC" id="2.7.7.52"/>
    </reaction>
</comment>
<dbReference type="VEuPathDB" id="TriTrypDB:Tb1125.11.7960"/>
<evidence type="ECO:0000256" key="1">
    <source>
        <dbReference type="ARBA" id="ARBA00001936"/>
    </source>
</evidence>
<dbReference type="SUPFAM" id="SSF81301">
    <property type="entry name" value="Nucleotidyltransferase"/>
    <property type="match status" value="1"/>
</dbReference>
<dbReference type="AlphaFoldDB" id="B3FB38"/>
<dbReference type="Gene3D" id="3.30.460.50">
    <property type="match status" value="1"/>
</dbReference>
<dbReference type="EMBL" id="EF650028">
    <property type="protein sequence ID" value="ABV66277.1"/>
    <property type="molecule type" value="Genomic_DNA"/>
</dbReference>
<dbReference type="VEuPathDB" id="TriTrypDB:Tb927.11.7960"/>
<name>B3FB38_9TRYP</name>
<dbReference type="GO" id="GO:0046872">
    <property type="term" value="F:metal ion binding"/>
    <property type="evidence" value="ECO:0007669"/>
    <property type="project" value="UniProtKB-KW"/>
</dbReference>
<dbReference type="FunFam" id="3.30.70.1970:FF:000002">
    <property type="entry name" value="RNA polymerase I"/>
    <property type="match status" value="1"/>
</dbReference>
<evidence type="ECO:0000256" key="5">
    <source>
        <dbReference type="ARBA" id="ARBA00022723"/>
    </source>
</evidence>
<keyword evidence="5" id="KW-0479">Metal-binding</keyword>
<dbReference type="PANTHER" id="PTHR12271">
    <property type="entry name" value="POLY A POLYMERASE CID PAP -RELATED"/>
    <property type="match status" value="1"/>
</dbReference>
<comment type="cofactor">
    <cofactor evidence="1">
        <name>Mn(2+)</name>
        <dbReference type="ChEBI" id="CHEBI:29035"/>
    </cofactor>
</comment>
<dbReference type="GO" id="GO:0005737">
    <property type="term" value="C:cytoplasm"/>
    <property type="evidence" value="ECO:0007669"/>
    <property type="project" value="UniProtKB-ARBA"/>
</dbReference>
<evidence type="ECO:0000256" key="3">
    <source>
        <dbReference type="ARBA" id="ARBA00012472"/>
    </source>
</evidence>
<organism evidence="9">
    <name type="scientific">Trypanosoma brucei</name>
    <dbReference type="NCBI Taxonomy" id="5691"/>
    <lineage>
        <taxon>Eukaryota</taxon>
        <taxon>Discoba</taxon>
        <taxon>Euglenozoa</taxon>
        <taxon>Kinetoplastea</taxon>
        <taxon>Metakinetoplastina</taxon>
        <taxon>Trypanosomatida</taxon>
        <taxon>Trypanosomatidae</taxon>
        <taxon>Trypanosoma</taxon>
    </lineage>
</organism>
<dbReference type="InterPro" id="IPR043519">
    <property type="entry name" value="NT_sf"/>
</dbReference>
<protein>
    <recommendedName>
        <fullName evidence="3">RNA uridylyltransferase</fullName>
        <ecNumber evidence="3">2.7.7.52</ecNumber>
    </recommendedName>
</protein>
<evidence type="ECO:0000256" key="4">
    <source>
        <dbReference type="ARBA" id="ARBA00022679"/>
    </source>
</evidence>
<dbReference type="Gene3D" id="1.10.1410.10">
    <property type="match status" value="1"/>
</dbReference>
<dbReference type="InterPro" id="IPR002058">
    <property type="entry name" value="PAP_assoc"/>
</dbReference>
<proteinExistence type="predicted"/>
<dbReference type="GO" id="GO:0050265">
    <property type="term" value="F:RNA uridylyltransferase activity"/>
    <property type="evidence" value="ECO:0007669"/>
    <property type="project" value="UniProtKB-EC"/>
</dbReference>
<dbReference type="VEuPathDB" id="TriTrypDB:Tbg972.11.9070"/>
<gene>
    <name evidence="9" type="primary">kPAP1</name>
</gene>
<reference evidence="9" key="1">
    <citation type="journal article" date="2008" name="EMBO J.">
        <title>3' adenylation determines mRNA abundance and monitors completion of RNA editing in T. brucei mitochondria.</title>
        <authorList>
            <person name="Etheridge R.D."/>
            <person name="Aphasizheva I."/>
            <person name="Gershon P.D."/>
            <person name="Aphasizhev R."/>
        </authorList>
    </citation>
    <scope>NUCLEOTIDE SEQUENCE</scope>
</reference>
<dbReference type="SUPFAM" id="SSF81631">
    <property type="entry name" value="PAP/OAS1 substrate-binding domain"/>
    <property type="match status" value="1"/>
</dbReference>
<dbReference type="Pfam" id="PF03828">
    <property type="entry name" value="PAP_assoc"/>
    <property type="match status" value="1"/>
</dbReference>
<dbReference type="PANTHER" id="PTHR12271:SF36">
    <property type="entry name" value="PAP-ASSOCIATED DOMAIN-CONTAINING PROTEIN"/>
    <property type="match status" value="1"/>
</dbReference>
<evidence type="ECO:0000256" key="6">
    <source>
        <dbReference type="ARBA" id="ARBA00022842"/>
    </source>
</evidence>
<dbReference type="GO" id="GO:0031123">
    <property type="term" value="P:RNA 3'-end processing"/>
    <property type="evidence" value="ECO:0007669"/>
    <property type="project" value="TreeGrafter"/>
</dbReference>
<evidence type="ECO:0000259" key="8">
    <source>
        <dbReference type="Pfam" id="PF03828"/>
    </source>
</evidence>
<dbReference type="Gene3D" id="3.30.70.1970">
    <property type="match status" value="1"/>
</dbReference>
<dbReference type="VEuPathDB" id="TriTrypDB:Tb427_110086800"/>
<evidence type="ECO:0000313" key="9">
    <source>
        <dbReference type="EMBL" id="ABV66277.1"/>
    </source>
</evidence>
<dbReference type="EC" id="2.7.7.52" evidence="3"/>
<keyword evidence="6" id="KW-0460">Magnesium</keyword>
<keyword evidence="4" id="KW-0808">Transferase</keyword>
<evidence type="ECO:0000256" key="2">
    <source>
        <dbReference type="ARBA" id="ARBA00001946"/>
    </source>
</evidence>
<comment type="cofactor">
    <cofactor evidence="2">
        <name>Mg(2+)</name>
        <dbReference type="ChEBI" id="CHEBI:18420"/>
    </cofactor>
</comment>